<accession>A0A0H3HJ34</accession>
<dbReference type="PANTHER" id="PTHR43133">
    <property type="entry name" value="RNA POLYMERASE ECF-TYPE SIGMA FACTO"/>
    <property type="match status" value="1"/>
</dbReference>
<gene>
    <name evidence="7" type="ordered locus">BP1026B_I1744</name>
</gene>
<evidence type="ECO:0000256" key="2">
    <source>
        <dbReference type="ARBA" id="ARBA00023015"/>
    </source>
</evidence>
<dbReference type="NCBIfam" id="NF005448">
    <property type="entry name" value="PRK07037.1"/>
    <property type="match status" value="1"/>
</dbReference>
<reference evidence="7 8" key="1">
    <citation type="journal article" date="2012" name="PLoS ONE">
        <title>Evolution of Burkholderia pseudomallei in recurrent melioidosis.</title>
        <authorList>
            <person name="Hayden H.S."/>
            <person name="Lim R."/>
            <person name="Brittnacher M.J."/>
            <person name="Sims E.H."/>
            <person name="Ramage E.R."/>
            <person name="Fong C."/>
            <person name="Wu Z."/>
            <person name="Crist E."/>
            <person name="Chang J."/>
            <person name="Zhou Y."/>
            <person name="Radey M."/>
            <person name="Rohmer L."/>
            <person name="Haugen E."/>
            <person name="Gillett W."/>
            <person name="Wuthiekanun V."/>
            <person name="Peacock S.J."/>
            <person name="Kaul R."/>
            <person name="Miller S.I."/>
            <person name="Manoil C."/>
            <person name="Jacobs M.A."/>
        </authorList>
    </citation>
    <scope>NUCLEOTIDE SEQUENCE [LARGE SCALE GENOMIC DNA]</scope>
    <source>
        <strain evidence="7 8">1026b</strain>
    </source>
</reference>
<dbReference type="KEGG" id="bpz:BP1026B_I1744"/>
<dbReference type="GO" id="GO:0016987">
    <property type="term" value="F:sigma factor activity"/>
    <property type="evidence" value="ECO:0007669"/>
    <property type="project" value="UniProtKB-KW"/>
</dbReference>
<evidence type="ECO:0000256" key="4">
    <source>
        <dbReference type="ARBA" id="ARBA00023163"/>
    </source>
</evidence>
<dbReference type="EMBL" id="CP002833">
    <property type="protein sequence ID" value="AFI66369.1"/>
    <property type="molecule type" value="Genomic_DNA"/>
</dbReference>
<dbReference type="InterPro" id="IPR014284">
    <property type="entry name" value="RNA_pol_sigma-70_dom"/>
</dbReference>
<dbReference type="PANTHER" id="PTHR43133:SF63">
    <property type="entry name" value="RNA POLYMERASE SIGMA FACTOR FECI-RELATED"/>
    <property type="match status" value="1"/>
</dbReference>
<protein>
    <submittedName>
        <fullName evidence="7">Extracytoplasmic-function sigma-70 factor</fullName>
    </submittedName>
</protein>
<proteinExistence type="inferred from homology"/>
<dbReference type="InterPro" id="IPR036388">
    <property type="entry name" value="WH-like_DNA-bd_sf"/>
</dbReference>
<keyword evidence="2" id="KW-0805">Transcription regulation</keyword>
<keyword evidence="4" id="KW-0804">Transcription</keyword>
<evidence type="ECO:0000256" key="1">
    <source>
        <dbReference type="ARBA" id="ARBA00010641"/>
    </source>
</evidence>
<dbReference type="InterPro" id="IPR013325">
    <property type="entry name" value="RNA_pol_sigma_r2"/>
</dbReference>
<feature type="domain" description="RNA polymerase sigma-70 region 2" evidence="5">
    <location>
        <begin position="76"/>
        <end position="138"/>
    </location>
</feature>
<organism evidence="7 8">
    <name type="scientific">Burkholderia pseudomallei (strain 1026b)</name>
    <dbReference type="NCBI Taxonomy" id="884204"/>
    <lineage>
        <taxon>Bacteria</taxon>
        <taxon>Pseudomonadati</taxon>
        <taxon>Pseudomonadota</taxon>
        <taxon>Betaproteobacteria</taxon>
        <taxon>Burkholderiales</taxon>
        <taxon>Burkholderiaceae</taxon>
        <taxon>Burkholderia</taxon>
        <taxon>pseudomallei group</taxon>
    </lineage>
</organism>
<evidence type="ECO:0000259" key="5">
    <source>
        <dbReference type="Pfam" id="PF04542"/>
    </source>
</evidence>
<dbReference type="Pfam" id="PF08281">
    <property type="entry name" value="Sigma70_r4_2"/>
    <property type="match status" value="1"/>
</dbReference>
<dbReference type="Pfam" id="PF04542">
    <property type="entry name" value="Sigma70_r2"/>
    <property type="match status" value="1"/>
</dbReference>
<dbReference type="PATRIC" id="fig|884204.3.peg.1925"/>
<dbReference type="NCBIfam" id="TIGR02937">
    <property type="entry name" value="sigma70-ECF"/>
    <property type="match status" value="1"/>
</dbReference>
<dbReference type="SUPFAM" id="SSF88946">
    <property type="entry name" value="Sigma2 domain of RNA polymerase sigma factors"/>
    <property type="match status" value="1"/>
</dbReference>
<evidence type="ECO:0000313" key="7">
    <source>
        <dbReference type="EMBL" id="AFI66369.1"/>
    </source>
</evidence>
<feature type="domain" description="RNA polymerase sigma factor 70 region 4 type 2" evidence="6">
    <location>
        <begin position="173"/>
        <end position="223"/>
    </location>
</feature>
<dbReference type="InterPro" id="IPR007627">
    <property type="entry name" value="RNA_pol_sigma70_r2"/>
</dbReference>
<dbReference type="GO" id="GO:0006352">
    <property type="term" value="P:DNA-templated transcription initiation"/>
    <property type="evidence" value="ECO:0007669"/>
    <property type="project" value="InterPro"/>
</dbReference>
<evidence type="ECO:0000313" key="8">
    <source>
        <dbReference type="Proteomes" id="UP000010087"/>
    </source>
</evidence>
<dbReference type="Proteomes" id="UP000010087">
    <property type="component" value="Chromosome 1"/>
</dbReference>
<dbReference type="GO" id="GO:0003677">
    <property type="term" value="F:DNA binding"/>
    <property type="evidence" value="ECO:0007669"/>
    <property type="project" value="InterPro"/>
</dbReference>
<dbReference type="InterPro" id="IPR013324">
    <property type="entry name" value="RNA_pol_sigma_r3/r4-like"/>
</dbReference>
<dbReference type="InterPro" id="IPR039425">
    <property type="entry name" value="RNA_pol_sigma-70-like"/>
</dbReference>
<sequence>MRTIRVYVRLLAIEQTSGESMAEVLARPAPAKPLPILASNGAFAPAAAPVLRAPSRPAARTPGAREHGALVDVLVANRPMLVKLARGFVGCASRAEDVVHDVFVKLVDFPNQDAIRQPVAYVTRMVRNASIDACRRQTLENTYHADEDDGLDVPSPELSPEAALVVRDTLRHVYDALAQLPARSRAAFEMVRLREETLQSAARALNVSQTLVHFMVRDAERHCVACVDASERGLACPAFCGARARTVKKCVRDSSIE</sequence>
<dbReference type="AlphaFoldDB" id="A0A0H3HJ34"/>
<name>A0A0H3HJ34_BURP2</name>
<dbReference type="Gene3D" id="1.10.10.10">
    <property type="entry name" value="Winged helix-like DNA-binding domain superfamily/Winged helix DNA-binding domain"/>
    <property type="match status" value="1"/>
</dbReference>
<comment type="similarity">
    <text evidence="1">Belongs to the sigma-70 factor family. ECF subfamily.</text>
</comment>
<evidence type="ECO:0000259" key="6">
    <source>
        <dbReference type="Pfam" id="PF08281"/>
    </source>
</evidence>
<evidence type="ECO:0000256" key="3">
    <source>
        <dbReference type="ARBA" id="ARBA00023082"/>
    </source>
</evidence>
<keyword evidence="3" id="KW-0731">Sigma factor</keyword>
<dbReference type="Gene3D" id="1.10.1740.10">
    <property type="match status" value="1"/>
</dbReference>
<dbReference type="InterPro" id="IPR013249">
    <property type="entry name" value="RNA_pol_sigma70_r4_t2"/>
</dbReference>
<dbReference type="SUPFAM" id="SSF88659">
    <property type="entry name" value="Sigma3 and sigma4 domains of RNA polymerase sigma factors"/>
    <property type="match status" value="1"/>
</dbReference>